<evidence type="ECO:0000313" key="3">
    <source>
        <dbReference type="Proteomes" id="UP000230392"/>
    </source>
</evidence>
<comment type="caution">
    <text evidence="2">The sequence shown here is derived from an EMBL/GenBank/DDBJ whole genome shotgun (WGS) entry which is preliminary data.</text>
</comment>
<organism evidence="2 3">
    <name type="scientific">bacterium (Candidatus Ratteibacteria) CG23_combo_of_CG06-09_8_20_14_all_48_7</name>
    <dbReference type="NCBI Taxonomy" id="2014292"/>
    <lineage>
        <taxon>Bacteria</taxon>
        <taxon>Candidatus Ratteibacteria</taxon>
    </lineage>
</organism>
<gene>
    <name evidence="2" type="ORF">COX46_02195</name>
</gene>
<reference evidence="2 3" key="1">
    <citation type="submission" date="2017-09" db="EMBL/GenBank/DDBJ databases">
        <title>Depth-based differentiation of microbial function through sediment-hosted aquifers and enrichment of novel symbionts in the deep terrestrial subsurface.</title>
        <authorList>
            <person name="Probst A.J."/>
            <person name="Ladd B."/>
            <person name="Jarett J.K."/>
            <person name="Geller-Mcgrath D.E."/>
            <person name="Sieber C.M."/>
            <person name="Emerson J.B."/>
            <person name="Anantharaman K."/>
            <person name="Thomas B.C."/>
            <person name="Malmstrom R."/>
            <person name="Stieglmeier M."/>
            <person name="Klingl A."/>
            <person name="Woyke T."/>
            <person name="Ryan C.M."/>
            <person name="Banfield J.F."/>
        </authorList>
    </citation>
    <scope>NUCLEOTIDE SEQUENCE [LARGE SCALE GENOMIC DNA]</scope>
    <source>
        <strain evidence="2">CG23_combo_of_CG06-09_8_20_14_all_48_7</strain>
    </source>
</reference>
<proteinExistence type="predicted"/>
<evidence type="ECO:0000259" key="1">
    <source>
        <dbReference type="Pfam" id="PF17297"/>
    </source>
</evidence>
<sequence>MATPIEKWVEEQVRLTRPDRVWWCDGSDEEMHRIVEIGLKEESIGSHKIFFELNHKTFPNAY</sequence>
<dbReference type="GO" id="GO:0006094">
    <property type="term" value="P:gluconeogenesis"/>
    <property type="evidence" value="ECO:0007669"/>
    <property type="project" value="InterPro"/>
</dbReference>
<dbReference type="AlphaFoldDB" id="A0A2G9YB47"/>
<dbReference type="EMBL" id="PCRF01000103">
    <property type="protein sequence ID" value="PIP16440.1"/>
    <property type="molecule type" value="Genomic_DNA"/>
</dbReference>
<dbReference type="InterPro" id="IPR035078">
    <property type="entry name" value="PEP_carboxykinase_GTP_N"/>
</dbReference>
<dbReference type="Pfam" id="PF17297">
    <property type="entry name" value="PEPCK_N"/>
    <property type="match status" value="1"/>
</dbReference>
<feature type="domain" description="Phosphoenolpyruvate carboxykinase GTP-utilising N-terminal" evidence="1">
    <location>
        <begin position="7"/>
        <end position="43"/>
    </location>
</feature>
<dbReference type="SUPFAM" id="SSF68923">
    <property type="entry name" value="PEP carboxykinase N-terminal domain"/>
    <property type="match status" value="1"/>
</dbReference>
<dbReference type="InterPro" id="IPR008210">
    <property type="entry name" value="PEP_carboxykinase_N"/>
</dbReference>
<dbReference type="Gene3D" id="3.40.449.10">
    <property type="entry name" value="Phosphoenolpyruvate Carboxykinase, domain 1"/>
    <property type="match status" value="1"/>
</dbReference>
<evidence type="ECO:0000313" key="2">
    <source>
        <dbReference type="EMBL" id="PIP16440.1"/>
    </source>
</evidence>
<name>A0A2G9YB47_9BACT</name>
<protein>
    <recommendedName>
        <fullName evidence="1">Phosphoenolpyruvate carboxykinase GTP-utilising N-terminal domain-containing protein</fullName>
    </recommendedName>
</protein>
<accession>A0A2G9YB47</accession>
<dbReference type="GO" id="GO:0017076">
    <property type="term" value="F:purine nucleotide binding"/>
    <property type="evidence" value="ECO:0007669"/>
    <property type="project" value="InterPro"/>
</dbReference>
<dbReference type="Proteomes" id="UP000230392">
    <property type="component" value="Unassembled WGS sequence"/>
</dbReference>
<feature type="non-terminal residue" evidence="2">
    <location>
        <position position="62"/>
    </location>
</feature>
<dbReference type="GO" id="GO:0004611">
    <property type="term" value="F:phosphoenolpyruvate carboxykinase activity"/>
    <property type="evidence" value="ECO:0007669"/>
    <property type="project" value="InterPro"/>
</dbReference>